<gene>
    <name evidence="1" type="ORF">GIL414_LOCUS66208</name>
</gene>
<sequence>INPTLITTSSIACRIEPIRLYSHLNTILLELKPVTIINNSTPFNFHLYANAGHDHIYIHADQLNCLSKLEYSQIQFILIDPHDGEHIQCQTVDLIFRNIPLMNVGAIINNRLYTNGSIDLYFIKSSNNDYFIFHLKHDYIDRTHVFTIESKYKFFNQTNQALLCYVLPISKQQYTIDYPFNCLELKSNEKMNLYRFQGIPSSDIIYYLLFQNEANDKQYLSKPIRLFPKIDDNDNRQCCCLFKKDDQIK</sequence>
<comment type="caution">
    <text evidence="1">The sequence shown here is derived from an EMBL/GenBank/DDBJ whole genome shotgun (WGS) entry which is preliminary data.</text>
</comment>
<feature type="non-terminal residue" evidence="1">
    <location>
        <position position="1"/>
    </location>
</feature>
<dbReference type="AlphaFoldDB" id="A0A8S3GKR1"/>
<organism evidence="1 2">
    <name type="scientific">Rotaria magnacalcarata</name>
    <dbReference type="NCBI Taxonomy" id="392030"/>
    <lineage>
        <taxon>Eukaryota</taxon>
        <taxon>Metazoa</taxon>
        <taxon>Spiralia</taxon>
        <taxon>Gnathifera</taxon>
        <taxon>Rotifera</taxon>
        <taxon>Eurotatoria</taxon>
        <taxon>Bdelloidea</taxon>
        <taxon>Philodinida</taxon>
        <taxon>Philodinidae</taxon>
        <taxon>Rotaria</taxon>
    </lineage>
</organism>
<evidence type="ECO:0000313" key="1">
    <source>
        <dbReference type="EMBL" id="CAF5165414.1"/>
    </source>
</evidence>
<name>A0A8S3GKR1_9BILA</name>
<dbReference type="EMBL" id="CAJOBJ010308133">
    <property type="protein sequence ID" value="CAF5165414.1"/>
    <property type="molecule type" value="Genomic_DNA"/>
</dbReference>
<reference evidence="1" key="1">
    <citation type="submission" date="2021-02" db="EMBL/GenBank/DDBJ databases">
        <authorList>
            <person name="Nowell W R."/>
        </authorList>
    </citation>
    <scope>NUCLEOTIDE SEQUENCE</scope>
</reference>
<protein>
    <submittedName>
        <fullName evidence="1">Uncharacterized protein</fullName>
    </submittedName>
</protein>
<accession>A0A8S3GKR1</accession>
<proteinExistence type="predicted"/>
<evidence type="ECO:0000313" key="2">
    <source>
        <dbReference type="Proteomes" id="UP000681720"/>
    </source>
</evidence>
<dbReference type="Proteomes" id="UP000681720">
    <property type="component" value="Unassembled WGS sequence"/>
</dbReference>